<reference evidence="13 14" key="1">
    <citation type="submission" date="2017-01" db="EMBL/GenBank/DDBJ databases">
        <title>Draft genome sequence of Bacillus oleronius.</title>
        <authorList>
            <person name="Allam M."/>
        </authorList>
    </citation>
    <scope>NUCLEOTIDE SEQUENCE [LARGE SCALE GENOMIC DNA]</scope>
    <source>
        <strain evidence="13 14">DSM 9356</strain>
    </source>
</reference>
<dbReference type="EMBL" id="MTLA01000415">
    <property type="protein sequence ID" value="OOP65930.1"/>
    <property type="molecule type" value="Genomic_DNA"/>
</dbReference>
<dbReference type="CDD" id="cd06225">
    <property type="entry name" value="HAMP"/>
    <property type="match status" value="1"/>
</dbReference>
<name>A0A8E2I804_9BACI</name>
<dbReference type="Gene3D" id="3.30.450.20">
    <property type="entry name" value="PAS domain"/>
    <property type="match status" value="1"/>
</dbReference>
<dbReference type="Pfam" id="PF00672">
    <property type="entry name" value="HAMP"/>
    <property type="match status" value="1"/>
</dbReference>
<dbReference type="SMART" id="SM00304">
    <property type="entry name" value="HAMP"/>
    <property type="match status" value="1"/>
</dbReference>
<dbReference type="Gene3D" id="1.10.287.950">
    <property type="entry name" value="Methyl-accepting chemotaxis protein"/>
    <property type="match status" value="1"/>
</dbReference>
<keyword evidence="7 9" id="KW-0807">Transducer</keyword>
<organism evidence="13 14">
    <name type="scientific">Heyndrickxia oleronia</name>
    <dbReference type="NCBI Taxonomy" id="38875"/>
    <lineage>
        <taxon>Bacteria</taxon>
        <taxon>Bacillati</taxon>
        <taxon>Bacillota</taxon>
        <taxon>Bacilli</taxon>
        <taxon>Bacillales</taxon>
        <taxon>Bacillaceae</taxon>
        <taxon>Heyndrickxia</taxon>
    </lineage>
</organism>
<accession>A0A8E2I804</accession>
<dbReference type="SUPFAM" id="SSF58104">
    <property type="entry name" value="Methyl-accepting chemotaxis protein (MCP) signaling domain"/>
    <property type="match status" value="1"/>
</dbReference>
<evidence type="ECO:0000256" key="5">
    <source>
        <dbReference type="ARBA" id="ARBA00022989"/>
    </source>
</evidence>
<protein>
    <recommendedName>
        <fullName evidence="15">Methyl-accepting chemotaxis protein</fullName>
    </recommendedName>
</protein>
<dbReference type="PROSITE" id="PS50885">
    <property type="entry name" value="HAMP"/>
    <property type="match status" value="1"/>
</dbReference>
<evidence type="ECO:0000256" key="4">
    <source>
        <dbReference type="ARBA" id="ARBA00022692"/>
    </source>
</evidence>
<dbReference type="GO" id="GO:0007165">
    <property type="term" value="P:signal transduction"/>
    <property type="evidence" value="ECO:0007669"/>
    <property type="project" value="UniProtKB-KW"/>
</dbReference>
<evidence type="ECO:0000256" key="1">
    <source>
        <dbReference type="ARBA" id="ARBA00004651"/>
    </source>
</evidence>
<evidence type="ECO:0008006" key="15">
    <source>
        <dbReference type="Google" id="ProtNLM"/>
    </source>
</evidence>
<dbReference type="CDD" id="cd12912">
    <property type="entry name" value="PDC2_MCP_like"/>
    <property type="match status" value="1"/>
</dbReference>
<keyword evidence="14" id="KW-1185">Reference proteome</keyword>
<feature type="transmembrane region" description="Helical" evidence="10">
    <location>
        <begin position="12"/>
        <end position="33"/>
    </location>
</feature>
<keyword evidence="3" id="KW-0145">Chemotaxis</keyword>
<dbReference type="PANTHER" id="PTHR32089:SF112">
    <property type="entry name" value="LYSOZYME-LIKE PROTEIN-RELATED"/>
    <property type="match status" value="1"/>
</dbReference>
<dbReference type="SUPFAM" id="SSF103190">
    <property type="entry name" value="Sensory domain-like"/>
    <property type="match status" value="1"/>
</dbReference>
<evidence type="ECO:0000313" key="13">
    <source>
        <dbReference type="EMBL" id="OOP65930.1"/>
    </source>
</evidence>
<keyword evidence="6 10" id="KW-0472">Membrane</keyword>
<dbReference type="Gene3D" id="6.10.340.10">
    <property type="match status" value="1"/>
</dbReference>
<comment type="subcellular location">
    <subcellularLocation>
        <location evidence="1">Cell membrane</location>
        <topology evidence="1">Multi-pass membrane protein</topology>
    </subcellularLocation>
</comment>
<evidence type="ECO:0000256" key="3">
    <source>
        <dbReference type="ARBA" id="ARBA00022500"/>
    </source>
</evidence>
<dbReference type="InterPro" id="IPR029151">
    <property type="entry name" value="Sensor-like_sf"/>
</dbReference>
<gene>
    <name evidence="13" type="ORF">BWZ43_23630</name>
</gene>
<feature type="transmembrane region" description="Helical" evidence="10">
    <location>
        <begin position="299"/>
        <end position="318"/>
    </location>
</feature>
<dbReference type="PROSITE" id="PS50111">
    <property type="entry name" value="CHEMOTAXIS_TRANSDUC_2"/>
    <property type="match status" value="1"/>
</dbReference>
<dbReference type="Pfam" id="PF02743">
    <property type="entry name" value="dCache_1"/>
    <property type="match status" value="1"/>
</dbReference>
<evidence type="ECO:0000259" key="11">
    <source>
        <dbReference type="PROSITE" id="PS50111"/>
    </source>
</evidence>
<proteinExistence type="inferred from homology"/>
<dbReference type="GO" id="GO:0005886">
    <property type="term" value="C:plasma membrane"/>
    <property type="evidence" value="ECO:0007669"/>
    <property type="project" value="UniProtKB-SubCell"/>
</dbReference>
<evidence type="ECO:0000256" key="9">
    <source>
        <dbReference type="PROSITE-ProRule" id="PRU00284"/>
    </source>
</evidence>
<dbReference type="InterPro" id="IPR004089">
    <property type="entry name" value="MCPsignal_dom"/>
</dbReference>
<evidence type="ECO:0000313" key="14">
    <source>
        <dbReference type="Proteomes" id="UP000189761"/>
    </source>
</evidence>
<evidence type="ECO:0000256" key="6">
    <source>
        <dbReference type="ARBA" id="ARBA00023136"/>
    </source>
</evidence>
<dbReference type="RefSeq" id="WP_169846979.1">
    <property type="nucleotide sequence ID" value="NZ_CP065424.1"/>
</dbReference>
<dbReference type="AlphaFoldDB" id="A0A8E2I804"/>
<evidence type="ECO:0000256" key="2">
    <source>
        <dbReference type="ARBA" id="ARBA00022475"/>
    </source>
</evidence>
<dbReference type="Proteomes" id="UP000189761">
    <property type="component" value="Unassembled WGS sequence"/>
</dbReference>
<dbReference type="PANTHER" id="PTHR32089">
    <property type="entry name" value="METHYL-ACCEPTING CHEMOTAXIS PROTEIN MCPB"/>
    <property type="match status" value="1"/>
</dbReference>
<comment type="caution">
    <text evidence="13">The sequence shown here is derived from an EMBL/GenBank/DDBJ whole genome shotgun (WGS) entry which is preliminary data.</text>
</comment>
<sequence length="676" mass="73478">MKRHSSISTKVSLVLFIVIAIVLSATAVIVNVYTKDIMAESIEKEVNVESRSVADKVNNFFEGKGQLVDQITSNQTLLHYLKTAKTRDDALTNKYYKDMNQSLEDIKSMNPDIAMVWVASEKGNFLTGTGNVLSDTDFDLSERPWYKPVTSTEGVYYTEPYMDQVFGKVIMSVMKEVKVDNEPAGIVAVDLFLDSIPSIMEQYKIGKTGYSILLAPDGNVIYHPNKDLIMSKPLTTQKGDIGAIAKKMIAGKTGLETAKLDDKEYYIGYKPVESTGWSVATTVTQDEVFKPLKSMGTKLIIFFIIAIVILITFAYILLKYMLKNLSGMSDIIKKIAAGDMTHRIDIRSKDELGQVSSDLNGMLDNLNGLIRTVQVNASQVAASSEQLNVSTDQTAQAAQVVAGTVDSVTAGTLQQIDSTKKAAETVVRMSNTFQEISSDSDEVAKRSEDAVQKAKLGEESVHSAMTQMETIKETVNNAATIIAKLGERSNEIGQIVDAISEISNQTNLLALNASIEAARAGEHGKGFSVVANEVKKLAEQSNQAAGQIGELIKEIQIDTDTAVNSINKGTHEVNKGSEVVQTTGETFNEITSIVSRVSQQMIAISSSIQKLSSETKQVVEIIQDVDAVAHSTQESFENVAAAAEEQTATLEEIASSSQELSSMAMELENAVSSFKI</sequence>
<evidence type="ECO:0000259" key="12">
    <source>
        <dbReference type="PROSITE" id="PS50885"/>
    </source>
</evidence>
<keyword evidence="5 10" id="KW-1133">Transmembrane helix</keyword>
<dbReference type="CDD" id="cd11386">
    <property type="entry name" value="MCP_signal"/>
    <property type="match status" value="1"/>
</dbReference>
<evidence type="ECO:0000256" key="7">
    <source>
        <dbReference type="ARBA" id="ARBA00023224"/>
    </source>
</evidence>
<dbReference type="SMART" id="SM00283">
    <property type="entry name" value="MA"/>
    <property type="match status" value="1"/>
</dbReference>
<dbReference type="GO" id="GO:0006935">
    <property type="term" value="P:chemotaxis"/>
    <property type="evidence" value="ECO:0007669"/>
    <property type="project" value="UniProtKB-KW"/>
</dbReference>
<dbReference type="InterPro" id="IPR033479">
    <property type="entry name" value="dCache_1"/>
</dbReference>
<evidence type="ECO:0000256" key="8">
    <source>
        <dbReference type="ARBA" id="ARBA00029447"/>
    </source>
</evidence>
<keyword evidence="4 10" id="KW-0812">Transmembrane</keyword>
<dbReference type="InterPro" id="IPR003660">
    <property type="entry name" value="HAMP_dom"/>
</dbReference>
<keyword evidence="2" id="KW-1003">Cell membrane</keyword>
<dbReference type="Pfam" id="PF00015">
    <property type="entry name" value="MCPsignal"/>
    <property type="match status" value="1"/>
</dbReference>
<dbReference type="CDD" id="cd12913">
    <property type="entry name" value="PDC1_MCP_like"/>
    <property type="match status" value="1"/>
</dbReference>
<comment type="similarity">
    <text evidence="8">Belongs to the methyl-accepting chemotaxis (MCP) protein family.</text>
</comment>
<feature type="domain" description="HAMP" evidence="12">
    <location>
        <begin position="319"/>
        <end position="371"/>
    </location>
</feature>
<feature type="domain" description="Methyl-accepting transducer" evidence="11">
    <location>
        <begin position="390"/>
        <end position="626"/>
    </location>
</feature>
<evidence type="ECO:0000256" key="10">
    <source>
        <dbReference type="SAM" id="Phobius"/>
    </source>
</evidence>